<reference evidence="1" key="3">
    <citation type="submission" date="2023-05" db="EMBL/GenBank/DDBJ databases">
        <authorList>
            <person name="Smith C.H."/>
        </authorList>
    </citation>
    <scope>NUCLEOTIDE SEQUENCE</scope>
    <source>
        <strain evidence="1">CHS0354</strain>
        <tissue evidence="1">Mantle</tissue>
    </source>
</reference>
<proteinExistence type="predicted"/>
<reference evidence="1" key="2">
    <citation type="journal article" date="2021" name="Genome Biol. Evol.">
        <title>Developing a high-quality reference genome for a parasitic bivalve with doubly uniparental inheritance (Bivalvia: Unionida).</title>
        <authorList>
            <person name="Smith C.H."/>
        </authorList>
    </citation>
    <scope>NUCLEOTIDE SEQUENCE</scope>
    <source>
        <strain evidence="1">CHS0354</strain>
        <tissue evidence="1">Mantle</tissue>
    </source>
</reference>
<evidence type="ECO:0000313" key="1">
    <source>
        <dbReference type="EMBL" id="KAK3606587.1"/>
    </source>
</evidence>
<keyword evidence="2" id="KW-1185">Reference proteome</keyword>
<organism evidence="1 2">
    <name type="scientific">Potamilus streckersoni</name>
    <dbReference type="NCBI Taxonomy" id="2493646"/>
    <lineage>
        <taxon>Eukaryota</taxon>
        <taxon>Metazoa</taxon>
        <taxon>Spiralia</taxon>
        <taxon>Lophotrochozoa</taxon>
        <taxon>Mollusca</taxon>
        <taxon>Bivalvia</taxon>
        <taxon>Autobranchia</taxon>
        <taxon>Heteroconchia</taxon>
        <taxon>Palaeoheterodonta</taxon>
        <taxon>Unionida</taxon>
        <taxon>Unionoidea</taxon>
        <taxon>Unionidae</taxon>
        <taxon>Ambleminae</taxon>
        <taxon>Lampsilini</taxon>
        <taxon>Potamilus</taxon>
    </lineage>
</organism>
<accession>A0AAE0WAM7</accession>
<dbReference type="AlphaFoldDB" id="A0AAE0WAM7"/>
<evidence type="ECO:0000313" key="2">
    <source>
        <dbReference type="Proteomes" id="UP001195483"/>
    </source>
</evidence>
<protein>
    <submittedName>
        <fullName evidence="1">Uncharacterized protein</fullName>
    </submittedName>
</protein>
<sequence length="78" mass="9158">MFSNRVLFNKAPTDERCHSWIHRVRKLLVTSDEQQKEDLIVVVVVSFLLDYIQKMGQHHLLTEDYQETLNVGELQDGC</sequence>
<comment type="caution">
    <text evidence="1">The sequence shown here is derived from an EMBL/GenBank/DDBJ whole genome shotgun (WGS) entry which is preliminary data.</text>
</comment>
<gene>
    <name evidence="1" type="ORF">CHS0354_014920</name>
</gene>
<reference evidence="1" key="1">
    <citation type="journal article" date="2021" name="Genome Biol. Evol.">
        <title>A High-Quality Reference Genome for a Parasitic Bivalve with Doubly Uniparental Inheritance (Bivalvia: Unionida).</title>
        <authorList>
            <person name="Smith C.H."/>
        </authorList>
    </citation>
    <scope>NUCLEOTIDE SEQUENCE</scope>
    <source>
        <strain evidence="1">CHS0354</strain>
    </source>
</reference>
<name>A0AAE0WAM7_9BIVA</name>
<dbReference type="Proteomes" id="UP001195483">
    <property type="component" value="Unassembled WGS sequence"/>
</dbReference>
<dbReference type="EMBL" id="JAEAOA010000919">
    <property type="protein sequence ID" value="KAK3606587.1"/>
    <property type="molecule type" value="Genomic_DNA"/>
</dbReference>